<comment type="caution">
    <text evidence="1">The sequence shown here is derived from an EMBL/GenBank/DDBJ whole genome shotgun (WGS) entry which is preliminary data.</text>
</comment>
<dbReference type="AlphaFoldDB" id="A0A5C4MYZ1"/>
<protein>
    <submittedName>
        <fullName evidence="1">DUF4020 domain-containing protein</fullName>
    </submittedName>
</protein>
<organism evidence="1 2">
    <name type="scientific">Mumia zhuanghuii</name>
    <dbReference type="NCBI Taxonomy" id="2585211"/>
    <lineage>
        <taxon>Bacteria</taxon>
        <taxon>Bacillati</taxon>
        <taxon>Actinomycetota</taxon>
        <taxon>Actinomycetes</taxon>
        <taxon>Propionibacteriales</taxon>
        <taxon>Nocardioidaceae</taxon>
        <taxon>Mumia</taxon>
    </lineage>
</organism>
<dbReference type="Pfam" id="PF13289">
    <property type="entry name" value="SIR2_2"/>
    <property type="match status" value="1"/>
</dbReference>
<gene>
    <name evidence="1" type="ORF">FHE65_01805</name>
</gene>
<dbReference type="RefSeq" id="WP_139105092.1">
    <property type="nucleotide sequence ID" value="NZ_VDFR01000008.1"/>
</dbReference>
<evidence type="ECO:0000313" key="1">
    <source>
        <dbReference type="EMBL" id="TNC51412.1"/>
    </source>
</evidence>
<reference evidence="1 2" key="1">
    <citation type="submission" date="2019-05" db="EMBL/GenBank/DDBJ databases">
        <title>Mumia sp. nov., isolated from the intestinal contents of plateau pika (Ochotona curzoniae) in the Qinghai-Tibet plateau of China.</title>
        <authorList>
            <person name="Tian Z."/>
        </authorList>
    </citation>
    <scope>NUCLEOTIDE SEQUENCE [LARGE SCALE GENOMIC DNA]</scope>
    <source>
        <strain evidence="2">527</strain>
    </source>
</reference>
<dbReference type="Gene3D" id="3.40.50.1220">
    <property type="entry name" value="TPP-binding domain"/>
    <property type="match status" value="1"/>
</dbReference>
<accession>A0A5C4MYZ1</accession>
<proteinExistence type="predicted"/>
<dbReference type="SUPFAM" id="SSF52467">
    <property type="entry name" value="DHS-like NAD/FAD-binding domain"/>
    <property type="match status" value="1"/>
</dbReference>
<dbReference type="OrthoDB" id="5509947at2"/>
<dbReference type="InterPro" id="IPR029035">
    <property type="entry name" value="DHS-like_NAD/FAD-binding_dom"/>
</dbReference>
<evidence type="ECO:0000313" key="2">
    <source>
        <dbReference type="Proteomes" id="UP000306740"/>
    </source>
</evidence>
<dbReference type="EMBL" id="VDFR01000008">
    <property type="protein sequence ID" value="TNC51412.1"/>
    <property type="molecule type" value="Genomic_DNA"/>
</dbReference>
<name>A0A5C4MYZ1_9ACTN</name>
<sequence>MWIGDIDLPPAVLDAAEAGHLVLFVGAGASRSRPSFLPDFGELVREIGSLAGREPTDVEVKQPDVFLGQLEDGGVDVHQLVAAAIDQPGSRHNPLHTAIARLATAYGKPRIVTTNYDRHLSSAAAELSLDLEIYQAPALPIGDDFEGIVHLHGSLDQPSRRLVVTDSDFGRSYLREAWAARFLERMFSTSTVLFIGYSHGDVVMQYLARSLGPDGKRYIVTDQAPNVEWRRLGLTPISYPNDSGDHSALPAGVERWVELATMGQIEHRARIAGLVEAEPPTIPEEVSYLEAVLADPARISHFVEKAHFEEDARAQRWFAWLEGRAIFTSVFSQDTTDSNTSRALMSWITNEYLCNERRSGIAIRAFSERSWPHATWEAITHRLFSQGGEFPQWLSPWLQLTLQNAPHRRDNLLDMMLVDKDWSKNFDLALMLFEDRTRPLLRRAFDFGTPDGSPRFEIDLCGDEYWLTEAWTKIFVPVLAQHLGQLLGLITEQIAHVYRSQRALDPDGTFDPISFSRSAIEHHEQDLHRHPVDVLTDAARDCIEEAVSADPTVGQTFLSLWSRSPDTILRRLALHGWRVRTDVSSDEKLTWLQAQGWLWEVPLQHEVFQLLKEAFPLTSEPLARRFVDAAAAGPPAGEDVELAAYQSYNLLGWLAETSPGQSISKDAFNEIQAAHPEFRRRDHPDLTHFSSSGGVEDALPYTGSELHELISRDPADAVARLREFQNDSLTLTGPSWMGALESLRTCVREHPDDGTILAQVLQPEDSALRTALINGWDGAALDQAQAEQALEIIAGWGHDEVRQAACAMLSNGGAPEHPTPWHQLDAARELASTLWPTSSVDGSVVGGADILLEAINHSAGDLAEFWTKVVQWEWSENETTWDGIPQHLITQLDRLVSSTDRNGLLAQVFLASQLYFYFGADRAWCEAHLLPLLDWAKDEETAAAAWQGFLTWGRWNDGLLQAGLLDGFIATARHSDKLPERLRRQLASHLTSLAIYAQPIPATWLTRFVADSPEALRVEWAEEVRRALVELGEGEATEQWGRWIESYWSGRNRSVPRPFTPDEASVTAGWVLGLSGVRAQAIDLVLGSSAGVDMRGGFLSRLKDLDLATDARNWARLLTHLLKNTSSQSTGSHAWRLGRYLQEIVPQLRQGRPPPDLTKLIDEAMRLGITNAGEW</sequence>
<dbReference type="Proteomes" id="UP000306740">
    <property type="component" value="Unassembled WGS sequence"/>
</dbReference>